<organism evidence="10 11">
    <name type="scientific">Streptomyces coeruleoprunus</name>
    <dbReference type="NCBI Taxonomy" id="285563"/>
    <lineage>
        <taxon>Bacteria</taxon>
        <taxon>Bacillati</taxon>
        <taxon>Actinomycetota</taxon>
        <taxon>Actinomycetes</taxon>
        <taxon>Kitasatosporales</taxon>
        <taxon>Streptomycetaceae</taxon>
        <taxon>Streptomyces</taxon>
    </lineage>
</organism>
<evidence type="ECO:0000256" key="6">
    <source>
        <dbReference type="ARBA" id="ARBA00023136"/>
    </source>
</evidence>
<keyword evidence="5 7" id="KW-1133">Transmembrane helix</keyword>
<dbReference type="InterPro" id="IPR000515">
    <property type="entry name" value="MetI-like"/>
</dbReference>
<gene>
    <name evidence="10" type="ORF">ACFPM3_19880</name>
</gene>
<dbReference type="Proteomes" id="UP001595829">
    <property type="component" value="Unassembled WGS sequence"/>
</dbReference>
<protein>
    <submittedName>
        <fullName evidence="10">Carbohydrate ABC transporter permease</fullName>
    </submittedName>
</protein>
<dbReference type="CDD" id="cd06261">
    <property type="entry name" value="TM_PBP2"/>
    <property type="match status" value="1"/>
</dbReference>
<dbReference type="PANTHER" id="PTHR30193:SF37">
    <property type="entry name" value="INNER MEMBRANE ABC TRANSPORTER PERMEASE PROTEIN YCJO"/>
    <property type="match status" value="1"/>
</dbReference>
<feature type="domain" description="ABC transmembrane type-1" evidence="9">
    <location>
        <begin position="110"/>
        <end position="322"/>
    </location>
</feature>
<keyword evidence="3" id="KW-1003">Cell membrane</keyword>
<keyword evidence="2 7" id="KW-0813">Transport</keyword>
<evidence type="ECO:0000313" key="10">
    <source>
        <dbReference type="EMBL" id="MFC5024391.1"/>
    </source>
</evidence>
<keyword evidence="4 7" id="KW-0812">Transmembrane</keyword>
<dbReference type="InterPro" id="IPR035906">
    <property type="entry name" value="MetI-like_sf"/>
</dbReference>
<dbReference type="Pfam" id="PF00528">
    <property type="entry name" value="BPD_transp_1"/>
    <property type="match status" value="1"/>
</dbReference>
<comment type="similarity">
    <text evidence="7">Belongs to the binding-protein-dependent transport system permease family.</text>
</comment>
<sequence length="333" mass="36632">MSTRTIPEPHRTAVRRGAPVRRAGARPLRRRRPTRWAGPGPGPRPRLRRLGALPWISPAVVLILAVVVWPVVEMVRTSLRRIDTSGVDQGPAGFGKYRKLFADPRLPDVLTWTAVWTVVVVALTMVISLALAQLFDQRFPGRTITRWALIAPWAASVLMTAIGFRWMLDQVAGVLNRLLLDLGVIDTAEAWTGDAAHAKPWLVFVAVFVSLPFTTYTLLAGLQTIPAEVYEAARVDGASPLQTYTRITLPLLRPAFLVALVINLINVFNSFPVIWGMTQGGPDADTATTTVFMYMLRSYDVAESAALSVVNFAAVIVMVLVFLKVSGWKEAAR</sequence>
<feature type="transmembrane region" description="Helical" evidence="7">
    <location>
        <begin position="201"/>
        <end position="222"/>
    </location>
</feature>
<feature type="transmembrane region" description="Helical" evidence="7">
    <location>
        <begin position="255"/>
        <end position="275"/>
    </location>
</feature>
<accession>A0ABV9XG57</accession>
<evidence type="ECO:0000256" key="1">
    <source>
        <dbReference type="ARBA" id="ARBA00004651"/>
    </source>
</evidence>
<keyword evidence="11" id="KW-1185">Reference proteome</keyword>
<evidence type="ECO:0000256" key="3">
    <source>
        <dbReference type="ARBA" id="ARBA00022475"/>
    </source>
</evidence>
<feature type="transmembrane region" description="Helical" evidence="7">
    <location>
        <begin position="305"/>
        <end position="323"/>
    </location>
</feature>
<name>A0ABV9XG57_9ACTN</name>
<comment type="caution">
    <text evidence="10">The sequence shown here is derived from an EMBL/GenBank/DDBJ whole genome shotgun (WGS) entry which is preliminary data.</text>
</comment>
<feature type="transmembrane region" description="Helical" evidence="7">
    <location>
        <begin position="147"/>
        <end position="168"/>
    </location>
</feature>
<comment type="subcellular location">
    <subcellularLocation>
        <location evidence="1 7">Cell membrane</location>
        <topology evidence="1 7">Multi-pass membrane protein</topology>
    </subcellularLocation>
</comment>
<feature type="transmembrane region" description="Helical" evidence="7">
    <location>
        <begin position="52"/>
        <end position="72"/>
    </location>
</feature>
<keyword evidence="6 7" id="KW-0472">Membrane</keyword>
<reference evidence="11" key="1">
    <citation type="journal article" date="2019" name="Int. J. Syst. Evol. Microbiol.">
        <title>The Global Catalogue of Microorganisms (GCM) 10K type strain sequencing project: providing services to taxonomists for standard genome sequencing and annotation.</title>
        <authorList>
            <consortium name="The Broad Institute Genomics Platform"/>
            <consortium name="The Broad Institute Genome Sequencing Center for Infectious Disease"/>
            <person name="Wu L."/>
            <person name="Ma J."/>
        </authorList>
    </citation>
    <scope>NUCLEOTIDE SEQUENCE [LARGE SCALE GENOMIC DNA]</scope>
    <source>
        <strain evidence="11">CGMCC 4.1648</strain>
    </source>
</reference>
<proteinExistence type="inferred from homology"/>
<evidence type="ECO:0000256" key="5">
    <source>
        <dbReference type="ARBA" id="ARBA00022989"/>
    </source>
</evidence>
<dbReference type="Gene3D" id="1.10.3720.10">
    <property type="entry name" value="MetI-like"/>
    <property type="match status" value="1"/>
</dbReference>
<dbReference type="EMBL" id="JBHSJD010000014">
    <property type="protein sequence ID" value="MFC5024391.1"/>
    <property type="molecule type" value="Genomic_DNA"/>
</dbReference>
<feature type="region of interest" description="Disordered" evidence="8">
    <location>
        <begin position="1"/>
        <end position="43"/>
    </location>
</feature>
<dbReference type="SUPFAM" id="SSF161098">
    <property type="entry name" value="MetI-like"/>
    <property type="match status" value="1"/>
</dbReference>
<dbReference type="PROSITE" id="PS50928">
    <property type="entry name" value="ABC_TM1"/>
    <property type="match status" value="1"/>
</dbReference>
<dbReference type="PANTHER" id="PTHR30193">
    <property type="entry name" value="ABC TRANSPORTER PERMEASE PROTEIN"/>
    <property type="match status" value="1"/>
</dbReference>
<feature type="transmembrane region" description="Helical" evidence="7">
    <location>
        <begin position="109"/>
        <end position="135"/>
    </location>
</feature>
<evidence type="ECO:0000256" key="4">
    <source>
        <dbReference type="ARBA" id="ARBA00022692"/>
    </source>
</evidence>
<evidence type="ECO:0000313" key="11">
    <source>
        <dbReference type="Proteomes" id="UP001595829"/>
    </source>
</evidence>
<dbReference type="RefSeq" id="WP_380841433.1">
    <property type="nucleotide sequence ID" value="NZ_BAABIT010000001.1"/>
</dbReference>
<evidence type="ECO:0000256" key="2">
    <source>
        <dbReference type="ARBA" id="ARBA00022448"/>
    </source>
</evidence>
<feature type="compositionally biased region" description="Basic residues" evidence="8">
    <location>
        <begin position="23"/>
        <end position="34"/>
    </location>
</feature>
<evidence type="ECO:0000256" key="7">
    <source>
        <dbReference type="RuleBase" id="RU363032"/>
    </source>
</evidence>
<evidence type="ECO:0000256" key="8">
    <source>
        <dbReference type="SAM" id="MobiDB-lite"/>
    </source>
</evidence>
<evidence type="ECO:0000259" key="9">
    <source>
        <dbReference type="PROSITE" id="PS50928"/>
    </source>
</evidence>
<dbReference type="InterPro" id="IPR051393">
    <property type="entry name" value="ABC_transporter_permease"/>
</dbReference>